<keyword evidence="2" id="KW-1185">Reference proteome</keyword>
<sequence>MTASSAGYVPTPFPCDGTYYRVMQSNLYAINFTSGTTSQVGAVGGSLTPAVPNAAGCKTLDDSIHATIEYNTADGNGGLFRMSVRYYYNNDMLAPSGTPQAI</sequence>
<protein>
    <submittedName>
        <fullName evidence="1">Uncharacterized protein</fullName>
    </submittedName>
</protein>
<evidence type="ECO:0000313" key="1">
    <source>
        <dbReference type="EMBL" id="ROW03429.1"/>
    </source>
</evidence>
<accession>A0A423WJR1</accession>
<dbReference type="EMBL" id="LJZO01000003">
    <property type="protein sequence ID" value="ROW03429.1"/>
    <property type="molecule type" value="Genomic_DNA"/>
</dbReference>
<comment type="caution">
    <text evidence="1">The sequence shown here is derived from an EMBL/GenBank/DDBJ whole genome shotgun (WGS) entry which is preliminary data.</text>
</comment>
<reference evidence="1 2" key="1">
    <citation type="submission" date="2015-09" db="EMBL/GenBank/DDBJ databases">
        <title>Host preference determinants of Valsa canker pathogens revealed by comparative genomics.</title>
        <authorList>
            <person name="Yin Z."/>
            <person name="Huang L."/>
        </authorList>
    </citation>
    <scope>NUCLEOTIDE SEQUENCE [LARGE SCALE GENOMIC DNA]</scope>
    <source>
        <strain evidence="1 2">YSFL</strain>
    </source>
</reference>
<dbReference type="Proteomes" id="UP000284375">
    <property type="component" value="Unassembled WGS sequence"/>
</dbReference>
<evidence type="ECO:0000313" key="2">
    <source>
        <dbReference type="Proteomes" id="UP000284375"/>
    </source>
</evidence>
<gene>
    <name evidence="1" type="ORF">VSDG_01385</name>
</gene>
<proteinExistence type="predicted"/>
<organism evidence="1 2">
    <name type="scientific">Cytospora chrysosperma</name>
    <name type="common">Cytospora canker fungus</name>
    <name type="synonym">Sphaeria chrysosperma</name>
    <dbReference type="NCBI Taxonomy" id="252740"/>
    <lineage>
        <taxon>Eukaryota</taxon>
        <taxon>Fungi</taxon>
        <taxon>Dikarya</taxon>
        <taxon>Ascomycota</taxon>
        <taxon>Pezizomycotina</taxon>
        <taxon>Sordariomycetes</taxon>
        <taxon>Sordariomycetidae</taxon>
        <taxon>Diaporthales</taxon>
        <taxon>Cytosporaceae</taxon>
        <taxon>Cytospora</taxon>
    </lineage>
</organism>
<name>A0A423WJR1_CYTCH</name>
<dbReference type="AlphaFoldDB" id="A0A423WJR1"/>